<evidence type="ECO:0000313" key="3">
    <source>
        <dbReference type="EMBL" id="KAF4359880.1"/>
    </source>
</evidence>
<dbReference type="InterPro" id="IPR002156">
    <property type="entry name" value="RNaseH_domain"/>
</dbReference>
<dbReference type="Pfam" id="PF13966">
    <property type="entry name" value="zf-RVT"/>
    <property type="match status" value="1"/>
</dbReference>
<dbReference type="Pfam" id="PF13456">
    <property type="entry name" value="RVT_3"/>
    <property type="match status" value="1"/>
</dbReference>
<dbReference type="InterPro" id="IPR012337">
    <property type="entry name" value="RNaseH-like_sf"/>
</dbReference>
<dbReference type="Proteomes" id="UP000583929">
    <property type="component" value="Unassembled WGS sequence"/>
</dbReference>
<comment type="caution">
    <text evidence="3">The sequence shown here is derived from an EMBL/GenBank/DDBJ whole genome shotgun (WGS) entry which is preliminary data.</text>
</comment>
<evidence type="ECO:0000259" key="1">
    <source>
        <dbReference type="Pfam" id="PF13456"/>
    </source>
</evidence>
<sequence length="341" mass="38457">MKAKYFPRESFWSVSEKNSDSFVWRSILKAISGVAEGACSVIVSGEFIDIWWQSWFRGWVITNSGAYWAAQSGRFNDTNRLWSWIWNANIHPRLSLMLWRTCANVLPMLTYLIPTIVSVSFVIPCAENPLHLFASCPFALALWFNCPYPIRLDTIHFGSITELLCKLCEGVDTERRSQMLSCFAVLFETIWKVRNRILHNAIASWSVDQARRDIANRYQEFVSAPPSPSPSNSTSGTVEVSLNITSKKLVVVDDSFSSGLFGCVAILLDRDSLEWGHFSAFGSCASALAAEMEAVIHGIKWAQDDGWDDFTIASDSKILVHAIRARKLPDWQLAGEFYSML</sequence>
<name>A0A7J6EQF1_CANSA</name>
<evidence type="ECO:0000259" key="2">
    <source>
        <dbReference type="Pfam" id="PF13966"/>
    </source>
</evidence>
<gene>
    <name evidence="3" type="ORF">G4B88_000873</name>
</gene>
<dbReference type="InterPro" id="IPR036397">
    <property type="entry name" value="RNaseH_sf"/>
</dbReference>
<feature type="domain" description="RNase H type-1" evidence="1">
    <location>
        <begin position="266"/>
        <end position="327"/>
    </location>
</feature>
<evidence type="ECO:0000313" key="4">
    <source>
        <dbReference type="Proteomes" id="UP000583929"/>
    </source>
</evidence>
<dbReference type="InterPro" id="IPR026960">
    <property type="entry name" value="RVT-Znf"/>
</dbReference>
<proteinExistence type="predicted"/>
<evidence type="ECO:0008006" key="5">
    <source>
        <dbReference type="Google" id="ProtNLM"/>
    </source>
</evidence>
<accession>A0A7J6EQF1</accession>
<dbReference type="GO" id="GO:0004523">
    <property type="term" value="F:RNA-DNA hybrid ribonuclease activity"/>
    <property type="evidence" value="ECO:0007669"/>
    <property type="project" value="InterPro"/>
</dbReference>
<organism evidence="3 4">
    <name type="scientific">Cannabis sativa</name>
    <name type="common">Hemp</name>
    <name type="synonym">Marijuana</name>
    <dbReference type="NCBI Taxonomy" id="3483"/>
    <lineage>
        <taxon>Eukaryota</taxon>
        <taxon>Viridiplantae</taxon>
        <taxon>Streptophyta</taxon>
        <taxon>Embryophyta</taxon>
        <taxon>Tracheophyta</taxon>
        <taxon>Spermatophyta</taxon>
        <taxon>Magnoliopsida</taxon>
        <taxon>eudicotyledons</taxon>
        <taxon>Gunneridae</taxon>
        <taxon>Pentapetalae</taxon>
        <taxon>rosids</taxon>
        <taxon>fabids</taxon>
        <taxon>Rosales</taxon>
        <taxon>Cannabaceae</taxon>
        <taxon>Cannabis</taxon>
    </lineage>
</organism>
<dbReference type="CDD" id="cd06222">
    <property type="entry name" value="RNase_H_like"/>
    <property type="match status" value="1"/>
</dbReference>
<dbReference type="AlphaFoldDB" id="A0A7J6EQF1"/>
<protein>
    <recommendedName>
        <fullName evidence="5">RNase H type-1 domain-containing protein</fullName>
    </recommendedName>
</protein>
<keyword evidence="4" id="KW-1185">Reference proteome</keyword>
<dbReference type="Gene3D" id="3.30.420.10">
    <property type="entry name" value="Ribonuclease H-like superfamily/Ribonuclease H"/>
    <property type="match status" value="1"/>
</dbReference>
<dbReference type="InterPro" id="IPR044730">
    <property type="entry name" value="RNase_H-like_dom_plant"/>
</dbReference>
<dbReference type="GO" id="GO:0003676">
    <property type="term" value="F:nucleic acid binding"/>
    <property type="evidence" value="ECO:0007669"/>
    <property type="project" value="InterPro"/>
</dbReference>
<dbReference type="EMBL" id="JAATIQ010000362">
    <property type="protein sequence ID" value="KAF4359880.1"/>
    <property type="molecule type" value="Genomic_DNA"/>
</dbReference>
<dbReference type="SUPFAM" id="SSF53098">
    <property type="entry name" value="Ribonuclease H-like"/>
    <property type="match status" value="1"/>
</dbReference>
<feature type="domain" description="Reverse transcriptase zinc-binding" evidence="2">
    <location>
        <begin position="68"/>
        <end position="143"/>
    </location>
</feature>
<reference evidence="3 4" key="1">
    <citation type="journal article" date="2020" name="bioRxiv">
        <title>Sequence and annotation of 42 cannabis genomes reveals extensive copy number variation in cannabinoid synthesis and pathogen resistance genes.</title>
        <authorList>
            <person name="Mckernan K.J."/>
            <person name="Helbert Y."/>
            <person name="Kane L.T."/>
            <person name="Ebling H."/>
            <person name="Zhang L."/>
            <person name="Liu B."/>
            <person name="Eaton Z."/>
            <person name="Mclaughlin S."/>
            <person name="Kingan S."/>
            <person name="Baybayan P."/>
            <person name="Concepcion G."/>
            <person name="Jordan M."/>
            <person name="Riva A."/>
            <person name="Barbazuk W."/>
            <person name="Harkins T."/>
        </authorList>
    </citation>
    <scope>NUCLEOTIDE SEQUENCE [LARGE SCALE GENOMIC DNA]</scope>
    <source>
        <strain evidence="4">cv. Jamaican Lion 4</strain>
        <tissue evidence="3">Leaf</tissue>
    </source>
</reference>